<dbReference type="PANTHER" id="PTHR11106">
    <property type="entry name" value="GANGLIOSIDE INDUCED DIFFERENTIATION ASSOCIATED PROTEIN 2-RELATED"/>
    <property type="match status" value="1"/>
</dbReference>
<dbReference type="InterPro" id="IPR002589">
    <property type="entry name" value="Macro_dom"/>
</dbReference>
<protein>
    <submittedName>
        <fullName evidence="2">PARP10_14_15</fullName>
        <ecNumber evidence="2">2.4.2.30</ecNumber>
    </submittedName>
</protein>
<dbReference type="PROSITE" id="PS51154">
    <property type="entry name" value="MACRO"/>
    <property type="match status" value="1"/>
</dbReference>
<keyword evidence="2" id="KW-0328">Glycosyltransferase</keyword>
<dbReference type="Pfam" id="PF23085">
    <property type="entry name" value="RRM_PARP14_3"/>
    <property type="match status" value="1"/>
</dbReference>
<dbReference type="Pfam" id="PF23084">
    <property type="entry name" value="KH_PARP14_1"/>
    <property type="match status" value="1"/>
</dbReference>
<name>A0A6J8D9P2_MYTCO</name>
<dbReference type="EMBL" id="CACVKT020006897">
    <property type="protein sequence ID" value="CAC5404072.1"/>
    <property type="molecule type" value="Genomic_DNA"/>
</dbReference>
<keyword evidence="2" id="KW-0808">Transferase</keyword>
<evidence type="ECO:0000313" key="3">
    <source>
        <dbReference type="Proteomes" id="UP000507470"/>
    </source>
</evidence>
<dbReference type="SUPFAM" id="SSF52949">
    <property type="entry name" value="Macro domain-like"/>
    <property type="match status" value="1"/>
</dbReference>
<dbReference type="OrthoDB" id="6133115at2759"/>
<feature type="domain" description="Macro" evidence="1">
    <location>
        <begin position="508"/>
        <end position="693"/>
    </location>
</feature>
<dbReference type="InterPro" id="IPR057044">
    <property type="entry name" value="PARP14_KH_1"/>
</dbReference>
<dbReference type="Proteomes" id="UP000507470">
    <property type="component" value="Unassembled WGS sequence"/>
</dbReference>
<dbReference type="PANTHER" id="PTHR11106:SF111">
    <property type="entry name" value="MACRO DOMAIN-CONTAINING PROTEIN"/>
    <property type="match status" value="1"/>
</dbReference>
<dbReference type="InterPro" id="IPR043472">
    <property type="entry name" value="Macro_dom-like"/>
</dbReference>
<dbReference type="GO" id="GO:0003950">
    <property type="term" value="F:NAD+ poly-ADP-ribosyltransferase activity"/>
    <property type="evidence" value="ECO:0007669"/>
    <property type="project" value="UniProtKB-EC"/>
</dbReference>
<evidence type="ECO:0000259" key="1">
    <source>
        <dbReference type="PROSITE" id="PS51154"/>
    </source>
</evidence>
<keyword evidence="3" id="KW-1185">Reference proteome</keyword>
<dbReference type="Pfam" id="PF01661">
    <property type="entry name" value="Macro"/>
    <property type="match status" value="1"/>
</dbReference>
<dbReference type="CDD" id="cd02907">
    <property type="entry name" value="Macro_Af1521_BAL-like"/>
    <property type="match status" value="1"/>
</dbReference>
<dbReference type="Gene3D" id="3.30.70.330">
    <property type="match status" value="1"/>
</dbReference>
<dbReference type="AlphaFoldDB" id="A0A6J8D9P2"/>
<dbReference type="SMART" id="SM00506">
    <property type="entry name" value="A1pp"/>
    <property type="match status" value="1"/>
</dbReference>
<dbReference type="Gene3D" id="3.40.220.10">
    <property type="entry name" value="Leucine Aminopeptidase, subunit E, domain 1"/>
    <property type="match status" value="1"/>
</dbReference>
<dbReference type="EC" id="2.4.2.30" evidence="2"/>
<proteinExistence type="predicted"/>
<reference evidence="2 3" key="1">
    <citation type="submission" date="2020-06" db="EMBL/GenBank/DDBJ databases">
        <authorList>
            <person name="Li R."/>
            <person name="Bekaert M."/>
        </authorList>
    </citation>
    <scope>NUCLEOTIDE SEQUENCE [LARGE SCALE GENOMIC DNA]</scope>
    <source>
        <strain evidence="3">wild</strain>
    </source>
</reference>
<organism evidence="2 3">
    <name type="scientific">Mytilus coruscus</name>
    <name type="common">Sea mussel</name>
    <dbReference type="NCBI Taxonomy" id="42192"/>
    <lineage>
        <taxon>Eukaryota</taxon>
        <taxon>Metazoa</taxon>
        <taxon>Spiralia</taxon>
        <taxon>Lophotrochozoa</taxon>
        <taxon>Mollusca</taxon>
        <taxon>Bivalvia</taxon>
        <taxon>Autobranchia</taxon>
        <taxon>Pteriomorphia</taxon>
        <taxon>Mytilida</taxon>
        <taxon>Mytiloidea</taxon>
        <taxon>Mytilidae</taxon>
        <taxon>Mytilinae</taxon>
        <taxon>Mytilus</taxon>
    </lineage>
</organism>
<dbReference type="InterPro" id="IPR012677">
    <property type="entry name" value="Nucleotide-bd_a/b_plait_sf"/>
</dbReference>
<evidence type="ECO:0000313" key="2">
    <source>
        <dbReference type="EMBL" id="CAC5404072.1"/>
    </source>
</evidence>
<sequence>MHHASREKKMYADDISTNKVPISDCVMVSGFSDRPTAETLDFCFDNKKRRGTEEVRDVKMDKKQGKCWKRYADPKSAEEVYRHSHVADGHKLCVHMHNEPLRVENGQLNYHCRFLGVREEQTKIVKAQTLTDNPIVTNRDFTKGEAIDFQHAYVLINNYNGVHEEEHTSTEHAIIEAQVAMEKFQNPEPVKIQSIDQRKLEFLMKLPTEKALFENALLSNYARVKWPEINGINCTIDIISTLSEHIVDCRRLSKTWATTVRKQIESFFESLCVNELAISQEIWNDVIKHLPVDEEVAIIKDYKKLQKVFIVGHKFSANNMTRRIEDIIQKFETSHCIKKDDTKDFQKTVSVYCGAFSDQFIQYLSILEVSNFVKKQFEKEKVFGIWEFHEGNVIMMYSLSEDKAMVAVDILKTSVFNKQINISRKNYDALESHRWLEELKAIQRSNQKAIIEVFTVHEISNKTVFIYSISSEAVNLVFHKIKSFLSKSDIHNPPCKMVEMFQKMQMDLRQNEWRTPTGRFIYTRVGDITCFDVDVIVNPVNKELQLRGGLSRIIRDKGGKTIEKEFYDFIKRQRTLQEGDVLYTTAGNLPCKWIVHAVSPVWKGGDHKFKNLYKCVRRSFQTAHQQKCTSIAIPALSAGISGFPANHSTKTIVKSIRDYMNEKGHDSSIQKVYLCDINKDTVGYFESALVKYFS</sequence>
<gene>
    <name evidence="2" type="ORF">MCOR_37897</name>
</gene>
<accession>A0A6J8D9P2</accession>